<comment type="caution">
    <text evidence="1">The sequence shown here is derived from an EMBL/GenBank/DDBJ whole genome shotgun (WGS) entry which is preliminary data.</text>
</comment>
<keyword evidence="2" id="KW-1185">Reference proteome</keyword>
<protein>
    <submittedName>
        <fullName evidence="1">Uncharacterized protein</fullName>
    </submittedName>
</protein>
<dbReference type="EMBL" id="ACVN02000062">
    <property type="protein sequence ID" value="ERK61085.1"/>
    <property type="molecule type" value="Genomic_DNA"/>
</dbReference>
<gene>
    <name evidence="1" type="ORF">HMPREF0682_0262</name>
</gene>
<name>U2QDZ5_9ACTN</name>
<evidence type="ECO:0000313" key="1">
    <source>
        <dbReference type="EMBL" id="ERK61085.1"/>
    </source>
</evidence>
<evidence type="ECO:0000313" key="2">
    <source>
        <dbReference type="Proteomes" id="UP000017052"/>
    </source>
</evidence>
<dbReference type="Proteomes" id="UP000017052">
    <property type="component" value="Unassembled WGS sequence"/>
</dbReference>
<sequence length="42" mass="4959">MRARTRGRAAEGDAKRILFIHKAMADMKRNRIFRGFPVPFRI</sequence>
<proteinExistence type="predicted"/>
<dbReference type="AlphaFoldDB" id="U2QDZ5"/>
<accession>U2QDZ5</accession>
<reference evidence="1" key="1">
    <citation type="submission" date="2013-08" db="EMBL/GenBank/DDBJ databases">
        <authorList>
            <person name="Durkin A.S."/>
            <person name="Haft D.R."/>
            <person name="McCorrison J."/>
            <person name="Torralba M."/>
            <person name="Gillis M."/>
            <person name="Haft D.H."/>
            <person name="Methe B."/>
            <person name="Sutton G."/>
            <person name="Nelson K.E."/>
        </authorList>
    </citation>
    <scope>NUCLEOTIDE SEQUENCE [LARGE SCALE GENOMIC DNA]</scope>
    <source>
        <strain evidence="1">F0233</strain>
    </source>
</reference>
<organism evidence="1 2">
    <name type="scientific">Propionibacterium acidifaciens F0233</name>
    <dbReference type="NCBI Taxonomy" id="553198"/>
    <lineage>
        <taxon>Bacteria</taxon>
        <taxon>Bacillati</taxon>
        <taxon>Actinomycetota</taxon>
        <taxon>Actinomycetes</taxon>
        <taxon>Propionibacteriales</taxon>
        <taxon>Propionibacteriaceae</taxon>
        <taxon>Propionibacterium</taxon>
    </lineage>
</organism>